<dbReference type="Proteomes" id="UP000215914">
    <property type="component" value="Unassembled WGS sequence"/>
</dbReference>
<dbReference type="Gramene" id="mRNA:HanXRQr2_Chr14g0621841">
    <property type="protein sequence ID" value="CDS:HanXRQr2_Chr14g0621841.1"/>
    <property type="gene ID" value="HanXRQr2_Chr14g0621841"/>
</dbReference>
<proteinExistence type="predicted"/>
<keyword evidence="3" id="KW-1185">Reference proteome</keyword>
<reference evidence="2" key="1">
    <citation type="journal article" date="2017" name="Nature">
        <title>The sunflower genome provides insights into oil metabolism, flowering and Asterid evolution.</title>
        <authorList>
            <person name="Badouin H."/>
            <person name="Gouzy J."/>
            <person name="Grassa C.J."/>
            <person name="Murat F."/>
            <person name="Staton S.E."/>
            <person name="Cottret L."/>
            <person name="Lelandais-Briere C."/>
            <person name="Owens G.L."/>
            <person name="Carrere S."/>
            <person name="Mayjonade B."/>
            <person name="Legrand L."/>
            <person name="Gill N."/>
            <person name="Kane N.C."/>
            <person name="Bowers J.E."/>
            <person name="Hubner S."/>
            <person name="Bellec A."/>
            <person name="Berard A."/>
            <person name="Berges H."/>
            <person name="Blanchet N."/>
            <person name="Boniface M.C."/>
            <person name="Brunel D."/>
            <person name="Catrice O."/>
            <person name="Chaidir N."/>
            <person name="Claudel C."/>
            <person name="Donnadieu C."/>
            <person name="Faraut T."/>
            <person name="Fievet G."/>
            <person name="Helmstetter N."/>
            <person name="King M."/>
            <person name="Knapp S.J."/>
            <person name="Lai Z."/>
            <person name="Le Paslier M.C."/>
            <person name="Lippi Y."/>
            <person name="Lorenzon L."/>
            <person name="Mandel J.R."/>
            <person name="Marage G."/>
            <person name="Marchand G."/>
            <person name="Marquand E."/>
            <person name="Bret-Mestries E."/>
            <person name="Morien E."/>
            <person name="Nambeesan S."/>
            <person name="Nguyen T."/>
            <person name="Pegot-Espagnet P."/>
            <person name="Pouilly N."/>
            <person name="Raftis F."/>
            <person name="Sallet E."/>
            <person name="Schiex T."/>
            <person name="Thomas J."/>
            <person name="Vandecasteele C."/>
            <person name="Vares D."/>
            <person name="Vear F."/>
            <person name="Vautrin S."/>
            <person name="Crespi M."/>
            <person name="Mangin B."/>
            <person name="Burke J.M."/>
            <person name="Salse J."/>
            <person name="Munos S."/>
            <person name="Vincourt P."/>
            <person name="Rieseberg L.H."/>
            <person name="Langlade N.B."/>
        </authorList>
    </citation>
    <scope>NUCLEOTIDE SEQUENCE</scope>
    <source>
        <tissue evidence="2">Leaves</tissue>
    </source>
</reference>
<dbReference type="InterPro" id="IPR046960">
    <property type="entry name" value="PPR_At4g14850-like_plant"/>
</dbReference>
<evidence type="ECO:0000313" key="3">
    <source>
        <dbReference type="Proteomes" id="UP000215914"/>
    </source>
</evidence>
<dbReference type="Gene3D" id="1.25.40.10">
    <property type="entry name" value="Tetratricopeptide repeat domain"/>
    <property type="match status" value="1"/>
</dbReference>
<dbReference type="NCBIfam" id="TIGR00756">
    <property type="entry name" value="PPR"/>
    <property type="match status" value="1"/>
</dbReference>
<dbReference type="GO" id="GO:0003723">
    <property type="term" value="F:RNA binding"/>
    <property type="evidence" value="ECO:0007669"/>
    <property type="project" value="InterPro"/>
</dbReference>
<dbReference type="GO" id="GO:0009451">
    <property type="term" value="P:RNA modification"/>
    <property type="evidence" value="ECO:0007669"/>
    <property type="project" value="InterPro"/>
</dbReference>
<dbReference type="EMBL" id="MNCJ02000329">
    <property type="protein sequence ID" value="KAF5767224.1"/>
    <property type="molecule type" value="Genomic_DNA"/>
</dbReference>
<name>A0A9K3E746_HELAN</name>
<dbReference type="InterPro" id="IPR002885">
    <property type="entry name" value="PPR_rpt"/>
</dbReference>
<gene>
    <name evidence="2" type="ORF">HanXRQr2_Chr14g0621841</name>
</gene>
<reference evidence="2" key="2">
    <citation type="submission" date="2020-06" db="EMBL/GenBank/DDBJ databases">
        <title>Helianthus annuus Genome sequencing and assembly Release 2.</title>
        <authorList>
            <person name="Gouzy J."/>
            <person name="Langlade N."/>
            <person name="Munos S."/>
        </authorList>
    </citation>
    <scope>NUCLEOTIDE SEQUENCE</scope>
    <source>
        <tissue evidence="2">Leaves</tissue>
    </source>
</reference>
<keyword evidence="1" id="KW-0677">Repeat</keyword>
<evidence type="ECO:0000256" key="1">
    <source>
        <dbReference type="ARBA" id="ARBA00022737"/>
    </source>
</evidence>
<evidence type="ECO:0000313" key="2">
    <source>
        <dbReference type="EMBL" id="KAF5767224.1"/>
    </source>
</evidence>
<dbReference type="PANTHER" id="PTHR47926">
    <property type="entry name" value="PENTATRICOPEPTIDE REPEAT-CONTAINING PROTEIN"/>
    <property type="match status" value="1"/>
</dbReference>
<accession>A0A9K3E746</accession>
<dbReference type="AlphaFoldDB" id="A0A9K3E746"/>
<comment type="caution">
    <text evidence="2">The sequence shown here is derived from an EMBL/GenBank/DDBJ whole genome shotgun (WGS) entry which is preliminary data.</text>
</comment>
<protein>
    <submittedName>
        <fullName evidence="2">Tetratricopeptide-like helical domain superfamily</fullName>
    </submittedName>
</protein>
<dbReference type="PANTHER" id="PTHR47926:SF407">
    <property type="entry name" value="(WILD MALAYSIAN BANANA) HYPOTHETICAL PROTEIN"/>
    <property type="match status" value="1"/>
</dbReference>
<sequence>MYAKCGSINTALQVFNQVKHKVLTITPWNAIICGLAMHGHARTSLETFSDLLTRGIPLNSITFIGVLSACCHAGLVEEGETF</sequence>
<dbReference type="Pfam" id="PF13041">
    <property type="entry name" value="PPR_2"/>
    <property type="match status" value="1"/>
</dbReference>
<dbReference type="InterPro" id="IPR011990">
    <property type="entry name" value="TPR-like_helical_dom_sf"/>
</dbReference>
<organism evidence="2 3">
    <name type="scientific">Helianthus annuus</name>
    <name type="common">Common sunflower</name>
    <dbReference type="NCBI Taxonomy" id="4232"/>
    <lineage>
        <taxon>Eukaryota</taxon>
        <taxon>Viridiplantae</taxon>
        <taxon>Streptophyta</taxon>
        <taxon>Embryophyta</taxon>
        <taxon>Tracheophyta</taxon>
        <taxon>Spermatophyta</taxon>
        <taxon>Magnoliopsida</taxon>
        <taxon>eudicotyledons</taxon>
        <taxon>Gunneridae</taxon>
        <taxon>Pentapetalae</taxon>
        <taxon>asterids</taxon>
        <taxon>campanulids</taxon>
        <taxon>Asterales</taxon>
        <taxon>Asteraceae</taxon>
        <taxon>Asteroideae</taxon>
        <taxon>Heliantheae alliance</taxon>
        <taxon>Heliantheae</taxon>
        <taxon>Helianthus</taxon>
    </lineage>
</organism>